<protein>
    <recommendedName>
        <fullName evidence="2">HEAT repeat domain-containing protein</fullName>
    </recommendedName>
</protein>
<name>J9G1X7_9ZZZZ</name>
<proteinExistence type="predicted"/>
<accession>J9G1X7</accession>
<reference evidence="1" key="1">
    <citation type="journal article" date="2012" name="PLoS ONE">
        <title>Gene sets for utilization of primary and secondary nutrition supplies in the distal gut of endangered iberian lynx.</title>
        <authorList>
            <person name="Alcaide M."/>
            <person name="Messina E."/>
            <person name="Richter M."/>
            <person name="Bargiela R."/>
            <person name="Peplies J."/>
            <person name="Huws S.A."/>
            <person name="Newbold C.J."/>
            <person name="Golyshin P.N."/>
            <person name="Simon M.A."/>
            <person name="Lopez G."/>
            <person name="Yakimov M.M."/>
            <person name="Ferrer M."/>
        </authorList>
    </citation>
    <scope>NUCLEOTIDE SEQUENCE</scope>
</reference>
<dbReference type="EMBL" id="AMCI01006912">
    <property type="protein sequence ID" value="EJW93539.1"/>
    <property type="molecule type" value="Genomic_DNA"/>
</dbReference>
<evidence type="ECO:0008006" key="2">
    <source>
        <dbReference type="Google" id="ProtNLM"/>
    </source>
</evidence>
<gene>
    <name evidence="1" type="ORF">EVA_18353</name>
</gene>
<feature type="non-terminal residue" evidence="1">
    <location>
        <position position="1"/>
    </location>
</feature>
<comment type="caution">
    <text evidence="1">The sequence shown here is derived from an EMBL/GenBank/DDBJ whole genome shotgun (WGS) entry which is preliminary data.</text>
</comment>
<organism evidence="1">
    <name type="scientific">gut metagenome</name>
    <dbReference type="NCBI Taxonomy" id="749906"/>
    <lineage>
        <taxon>unclassified sequences</taxon>
        <taxon>metagenomes</taxon>
        <taxon>organismal metagenomes</taxon>
    </lineage>
</organism>
<dbReference type="AlphaFoldDB" id="J9G1X7"/>
<sequence length="86" mass="9946">RWEYAAISATALSNYPGEQTIKALKGAMNNPSWYIRLNAAKSLESFHLTYQDLIDVMDGKDRYAREILQYQMDLEQAKEEQEVESV</sequence>
<dbReference type="InterPro" id="IPR016024">
    <property type="entry name" value="ARM-type_fold"/>
</dbReference>
<evidence type="ECO:0000313" key="1">
    <source>
        <dbReference type="EMBL" id="EJW93539.1"/>
    </source>
</evidence>
<dbReference type="SUPFAM" id="SSF48371">
    <property type="entry name" value="ARM repeat"/>
    <property type="match status" value="1"/>
</dbReference>